<dbReference type="InterPro" id="IPR007138">
    <property type="entry name" value="ABM_dom"/>
</dbReference>
<proteinExistence type="predicted"/>
<evidence type="ECO:0000259" key="1">
    <source>
        <dbReference type="PROSITE" id="PS51725"/>
    </source>
</evidence>
<name>A0A9P4IUI5_9PEZI</name>
<gene>
    <name evidence="2" type="ORF">NA57DRAFT_70740</name>
</gene>
<protein>
    <recommendedName>
        <fullName evidence="1">ABM domain-containing protein</fullName>
    </recommendedName>
</protein>
<reference evidence="2" key="1">
    <citation type="journal article" date="2020" name="Stud. Mycol.">
        <title>101 Dothideomycetes genomes: a test case for predicting lifestyles and emergence of pathogens.</title>
        <authorList>
            <person name="Haridas S."/>
            <person name="Albert R."/>
            <person name="Binder M."/>
            <person name="Bloem J."/>
            <person name="Labutti K."/>
            <person name="Salamov A."/>
            <person name="Andreopoulos B."/>
            <person name="Baker S."/>
            <person name="Barry K."/>
            <person name="Bills G."/>
            <person name="Bluhm B."/>
            <person name="Cannon C."/>
            <person name="Castanera R."/>
            <person name="Culley D."/>
            <person name="Daum C."/>
            <person name="Ezra D."/>
            <person name="Gonzalez J."/>
            <person name="Henrissat B."/>
            <person name="Kuo A."/>
            <person name="Liang C."/>
            <person name="Lipzen A."/>
            <person name="Lutzoni F."/>
            <person name="Magnuson J."/>
            <person name="Mondo S."/>
            <person name="Nolan M."/>
            <person name="Ohm R."/>
            <person name="Pangilinan J."/>
            <person name="Park H.-J."/>
            <person name="Ramirez L."/>
            <person name="Alfaro M."/>
            <person name="Sun H."/>
            <person name="Tritt A."/>
            <person name="Yoshinaga Y."/>
            <person name="Zwiers L.-H."/>
            <person name="Turgeon B."/>
            <person name="Goodwin S."/>
            <person name="Spatafora J."/>
            <person name="Crous P."/>
            <person name="Grigoriev I."/>
        </authorList>
    </citation>
    <scope>NUCLEOTIDE SEQUENCE</scope>
    <source>
        <strain evidence="2">CBS 133067</strain>
    </source>
</reference>
<comment type="caution">
    <text evidence="2">The sequence shown here is derived from an EMBL/GenBank/DDBJ whole genome shotgun (WGS) entry which is preliminary data.</text>
</comment>
<accession>A0A9P4IUI5</accession>
<dbReference type="SUPFAM" id="SSF54909">
    <property type="entry name" value="Dimeric alpha+beta barrel"/>
    <property type="match status" value="2"/>
</dbReference>
<evidence type="ECO:0000313" key="3">
    <source>
        <dbReference type="Proteomes" id="UP000799772"/>
    </source>
</evidence>
<keyword evidence="3" id="KW-1185">Reference proteome</keyword>
<feature type="domain" description="ABM" evidence="1">
    <location>
        <begin position="124"/>
        <end position="214"/>
    </location>
</feature>
<dbReference type="PROSITE" id="PS51725">
    <property type="entry name" value="ABM"/>
    <property type="match status" value="1"/>
</dbReference>
<dbReference type="OrthoDB" id="3961862at2759"/>
<dbReference type="EMBL" id="ML978121">
    <property type="protein sequence ID" value="KAF2104536.1"/>
    <property type="molecule type" value="Genomic_DNA"/>
</dbReference>
<dbReference type="AlphaFoldDB" id="A0A9P4IUI5"/>
<sequence>MATKHPVPQLCIVARIFTKPEATKTVLGLHKTVAEYEFKQKECDSLCSMLPLEGDKSIYTIFETYDSMDYVTAVHRTSEPYKKWKEEEAKSDFYSNPVEIIKCNAKGGWVWRDEPSKLPLGEQFIWIATFKAHPGKRDDFMKVVLRHTDNVYRTEDETYSFLVLESAEDDVSVILFERYSSEAYFKNVHATSESMQEFRKNFQPLIAERLAVGFSAALGFVDKREGLA</sequence>
<dbReference type="Proteomes" id="UP000799772">
    <property type="component" value="Unassembled WGS sequence"/>
</dbReference>
<dbReference type="PANTHER" id="PTHR40624:SF1">
    <property type="entry name" value="BIOSYNTHESIS MONOOXYGENASE, PUTATIVE (AFU_ORTHOLOGUE AFUA_1G12025)-RELATED"/>
    <property type="match status" value="1"/>
</dbReference>
<dbReference type="Pfam" id="PF03992">
    <property type="entry name" value="ABM"/>
    <property type="match status" value="1"/>
</dbReference>
<organism evidence="2 3">
    <name type="scientific">Rhizodiscina lignyota</name>
    <dbReference type="NCBI Taxonomy" id="1504668"/>
    <lineage>
        <taxon>Eukaryota</taxon>
        <taxon>Fungi</taxon>
        <taxon>Dikarya</taxon>
        <taxon>Ascomycota</taxon>
        <taxon>Pezizomycotina</taxon>
        <taxon>Dothideomycetes</taxon>
        <taxon>Pleosporomycetidae</taxon>
        <taxon>Aulographales</taxon>
        <taxon>Rhizodiscinaceae</taxon>
        <taxon>Rhizodiscina</taxon>
    </lineage>
</organism>
<dbReference type="Gene3D" id="3.30.70.100">
    <property type="match status" value="1"/>
</dbReference>
<dbReference type="PANTHER" id="PTHR40624">
    <property type="entry name" value="BIOSYNTHESIS MONOOXYGENASE, PUTATIVE (AFU_ORTHOLOGUE AFUA_1G12025)-RELATED"/>
    <property type="match status" value="1"/>
</dbReference>
<evidence type="ECO:0000313" key="2">
    <source>
        <dbReference type="EMBL" id="KAF2104536.1"/>
    </source>
</evidence>
<dbReference type="InterPro" id="IPR011008">
    <property type="entry name" value="Dimeric_a/b-barrel"/>
</dbReference>